<keyword evidence="3" id="KW-1185">Reference proteome</keyword>
<dbReference type="EMBL" id="SJPL01000001">
    <property type="protein sequence ID" value="TWT70745.1"/>
    <property type="molecule type" value="Genomic_DNA"/>
</dbReference>
<gene>
    <name evidence="2" type="ORF">Pan14r_30530</name>
</gene>
<dbReference type="OrthoDB" id="288113at2"/>
<evidence type="ECO:0000256" key="1">
    <source>
        <dbReference type="SAM" id="Phobius"/>
    </source>
</evidence>
<dbReference type="AlphaFoldDB" id="A0A5C5Y8X5"/>
<protein>
    <submittedName>
        <fullName evidence="2">FixH</fullName>
    </submittedName>
</protein>
<evidence type="ECO:0000313" key="3">
    <source>
        <dbReference type="Proteomes" id="UP000317238"/>
    </source>
</evidence>
<organism evidence="2 3">
    <name type="scientific">Crateriforma conspicua</name>
    <dbReference type="NCBI Taxonomy" id="2527996"/>
    <lineage>
        <taxon>Bacteria</taxon>
        <taxon>Pseudomonadati</taxon>
        <taxon>Planctomycetota</taxon>
        <taxon>Planctomycetia</taxon>
        <taxon>Planctomycetales</taxon>
        <taxon>Planctomycetaceae</taxon>
        <taxon>Crateriforma</taxon>
    </lineage>
</organism>
<dbReference type="Pfam" id="PF05751">
    <property type="entry name" value="FixH"/>
    <property type="match status" value="1"/>
</dbReference>
<keyword evidence="1" id="KW-0812">Transmembrane</keyword>
<proteinExistence type="predicted"/>
<accession>A0A5C5Y8X5</accession>
<sequence>MVKNDANSKAAWRWGSMVVALLTLQVALGVVAIFLATGDRSVAVVPDYYQKALDWDKQAARKRTSEKLGWTFTVAEIPAGQSGNGLMLKLLDADGQPVAIQTGTVSIYHHARAGDVLQFSLDESVTADSPLAFTECVDRGGWWQVEIDVTDDSGARFVESRQVLLQGPASSEQSS</sequence>
<keyword evidence="1" id="KW-0472">Membrane</keyword>
<reference evidence="2 3" key="1">
    <citation type="submission" date="2019-02" db="EMBL/GenBank/DDBJ databases">
        <title>Deep-cultivation of Planctomycetes and their phenomic and genomic characterization uncovers novel biology.</title>
        <authorList>
            <person name="Wiegand S."/>
            <person name="Jogler M."/>
            <person name="Boedeker C."/>
            <person name="Pinto D."/>
            <person name="Vollmers J."/>
            <person name="Rivas-Marin E."/>
            <person name="Kohn T."/>
            <person name="Peeters S.H."/>
            <person name="Heuer A."/>
            <person name="Rast P."/>
            <person name="Oberbeckmann S."/>
            <person name="Bunk B."/>
            <person name="Jeske O."/>
            <person name="Meyerdierks A."/>
            <person name="Storesund J.E."/>
            <person name="Kallscheuer N."/>
            <person name="Luecker S."/>
            <person name="Lage O.M."/>
            <person name="Pohl T."/>
            <person name="Merkel B.J."/>
            <person name="Hornburger P."/>
            <person name="Mueller R.-W."/>
            <person name="Bruemmer F."/>
            <person name="Labrenz M."/>
            <person name="Spormann A.M."/>
            <person name="Op Den Camp H."/>
            <person name="Overmann J."/>
            <person name="Amann R."/>
            <person name="Jetten M.S.M."/>
            <person name="Mascher T."/>
            <person name="Medema M.H."/>
            <person name="Devos D.P."/>
            <person name="Kaster A.-K."/>
            <person name="Ovreas L."/>
            <person name="Rohde M."/>
            <person name="Galperin M.Y."/>
            <person name="Jogler C."/>
        </authorList>
    </citation>
    <scope>NUCLEOTIDE SEQUENCE [LARGE SCALE GENOMIC DNA]</scope>
    <source>
        <strain evidence="2 3">Pan14r</strain>
    </source>
</reference>
<dbReference type="Proteomes" id="UP000317238">
    <property type="component" value="Unassembled WGS sequence"/>
</dbReference>
<comment type="caution">
    <text evidence="2">The sequence shown here is derived from an EMBL/GenBank/DDBJ whole genome shotgun (WGS) entry which is preliminary data.</text>
</comment>
<name>A0A5C5Y8X5_9PLAN</name>
<dbReference type="RefSeq" id="WP_145302502.1">
    <property type="nucleotide sequence ID" value="NZ_CP036319.1"/>
</dbReference>
<evidence type="ECO:0000313" key="2">
    <source>
        <dbReference type="EMBL" id="TWT70745.1"/>
    </source>
</evidence>
<keyword evidence="1" id="KW-1133">Transmembrane helix</keyword>
<dbReference type="InterPro" id="IPR008620">
    <property type="entry name" value="FixH"/>
</dbReference>
<feature type="transmembrane region" description="Helical" evidence="1">
    <location>
        <begin position="12"/>
        <end position="36"/>
    </location>
</feature>